<name>A0A1C6JBP4_9FIRM</name>
<gene>
    <name evidence="2" type="ORF">SAMEA3545359_02066</name>
</gene>
<accession>A0A1C6JBP4</accession>
<evidence type="ECO:0000313" key="2">
    <source>
        <dbReference type="EMBL" id="SCJ79450.1"/>
    </source>
</evidence>
<dbReference type="EMBL" id="FMHG01000001">
    <property type="protein sequence ID" value="SCJ79450.1"/>
    <property type="molecule type" value="Genomic_DNA"/>
</dbReference>
<keyword evidence="1" id="KW-0812">Transmembrane</keyword>
<keyword evidence="1" id="KW-0472">Membrane</keyword>
<reference evidence="2" key="1">
    <citation type="submission" date="2015-09" db="EMBL/GenBank/DDBJ databases">
        <authorList>
            <consortium name="Pathogen Informatics"/>
        </authorList>
    </citation>
    <scope>NUCLEOTIDE SEQUENCE</scope>
    <source>
        <strain evidence="2">2789STDY5834896</strain>
    </source>
</reference>
<sequence>MAVSGSIGTAAGLFWLAAGLLAIGYRALRWG</sequence>
<proteinExistence type="predicted"/>
<feature type="transmembrane region" description="Helical" evidence="1">
    <location>
        <begin position="6"/>
        <end position="28"/>
    </location>
</feature>
<protein>
    <submittedName>
        <fullName evidence="2">Uncharacterized protein</fullName>
    </submittedName>
</protein>
<organism evidence="2">
    <name type="scientific">uncultured Anaerotruncus sp</name>
    <dbReference type="NCBI Taxonomy" id="905011"/>
    <lineage>
        <taxon>Bacteria</taxon>
        <taxon>Bacillati</taxon>
        <taxon>Bacillota</taxon>
        <taxon>Clostridia</taxon>
        <taxon>Eubacteriales</taxon>
        <taxon>Oscillospiraceae</taxon>
        <taxon>Anaerotruncus</taxon>
        <taxon>environmental samples</taxon>
    </lineage>
</organism>
<dbReference type="AlphaFoldDB" id="A0A1C6JBP4"/>
<evidence type="ECO:0000256" key="1">
    <source>
        <dbReference type="SAM" id="Phobius"/>
    </source>
</evidence>
<keyword evidence="1" id="KW-1133">Transmembrane helix</keyword>